<dbReference type="SMART" id="SM00228">
    <property type="entry name" value="PDZ"/>
    <property type="match status" value="2"/>
</dbReference>
<protein>
    <submittedName>
        <fullName evidence="7">NHERF family PDZ scaffold protein 2</fullName>
    </submittedName>
</protein>
<evidence type="ECO:0000256" key="4">
    <source>
        <dbReference type="ARBA" id="ARBA00023136"/>
    </source>
</evidence>
<evidence type="ECO:0000256" key="2">
    <source>
        <dbReference type="ARBA" id="ARBA00004221"/>
    </source>
</evidence>
<feature type="compositionally biased region" description="Gly residues" evidence="5">
    <location>
        <begin position="131"/>
        <end position="148"/>
    </location>
</feature>
<dbReference type="InterPro" id="IPR051067">
    <property type="entry name" value="NHER"/>
</dbReference>
<evidence type="ECO:0000256" key="5">
    <source>
        <dbReference type="SAM" id="MobiDB-lite"/>
    </source>
</evidence>
<keyword evidence="3" id="KW-0677">Repeat</keyword>
<dbReference type="Gene3D" id="2.30.42.10">
    <property type="match status" value="2"/>
</dbReference>
<accession>A0A2K5VMB7</accession>
<dbReference type="PROSITE" id="PS50106">
    <property type="entry name" value="PDZ"/>
    <property type="match status" value="2"/>
</dbReference>
<dbReference type="Ensembl" id="ENSMFAT00000034108.2">
    <property type="protein sequence ID" value="ENSMFAP00000025953.2"/>
    <property type="gene ID" value="ENSMFAG00000044443.2"/>
</dbReference>
<dbReference type="GO" id="GO:0012505">
    <property type="term" value="C:endomembrane system"/>
    <property type="evidence" value="ECO:0007669"/>
    <property type="project" value="UniProtKB-SubCell"/>
</dbReference>
<dbReference type="PANTHER" id="PTHR14191">
    <property type="entry name" value="PDZ DOMAIN CONTAINING PROTEIN"/>
    <property type="match status" value="1"/>
</dbReference>
<name>A0A2K5VMB7_MACFA</name>
<dbReference type="Pfam" id="PF00595">
    <property type="entry name" value="PDZ"/>
    <property type="match status" value="2"/>
</dbReference>
<feature type="compositionally biased region" description="Low complexity" evidence="5">
    <location>
        <begin position="182"/>
        <end position="194"/>
    </location>
</feature>
<feature type="compositionally biased region" description="Polar residues" evidence="5">
    <location>
        <begin position="459"/>
        <end position="479"/>
    </location>
</feature>
<dbReference type="Pfam" id="PF09007">
    <property type="entry name" value="EBP50_C"/>
    <property type="match status" value="2"/>
</dbReference>
<keyword evidence="4" id="KW-0472">Membrane</keyword>
<dbReference type="GO" id="GO:0043495">
    <property type="term" value="F:protein-membrane adaptor activity"/>
    <property type="evidence" value="ECO:0007669"/>
    <property type="project" value="TreeGrafter"/>
</dbReference>
<feature type="region of interest" description="Disordered" evidence="5">
    <location>
        <begin position="445"/>
        <end position="541"/>
    </location>
</feature>
<dbReference type="PANTHER" id="PTHR14191:SF4">
    <property type="entry name" value="NA(+)_H(+) EXCHANGE REGULATORY COFACTOR NHE-RF2"/>
    <property type="match status" value="1"/>
</dbReference>
<dbReference type="InterPro" id="IPR015098">
    <property type="entry name" value="EBP50_C"/>
</dbReference>
<dbReference type="CDD" id="cd06768">
    <property type="entry name" value="PDZ_NHERF-like"/>
    <property type="match status" value="2"/>
</dbReference>
<proteinExistence type="predicted"/>
<evidence type="ECO:0000256" key="1">
    <source>
        <dbReference type="ARBA" id="ARBA00004184"/>
    </source>
</evidence>
<feature type="compositionally biased region" description="Low complexity" evidence="5">
    <location>
        <begin position="208"/>
        <end position="228"/>
    </location>
</feature>
<dbReference type="InterPro" id="IPR001478">
    <property type="entry name" value="PDZ"/>
</dbReference>
<dbReference type="Proteomes" id="UP000233100">
    <property type="component" value="Chromosome 20"/>
</dbReference>
<gene>
    <name evidence="7" type="primary">NHERF2</name>
</gene>
<dbReference type="GeneTree" id="ENSGT00950000182849"/>
<dbReference type="GO" id="GO:0016324">
    <property type="term" value="C:apical plasma membrane"/>
    <property type="evidence" value="ECO:0007669"/>
    <property type="project" value="UniProtKB-SubCell"/>
</dbReference>
<evidence type="ECO:0000313" key="8">
    <source>
        <dbReference type="Proteomes" id="UP000233100"/>
    </source>
</evidence>
<dbReference type="GO" id="GO:0072659">
    <property type="term" value="P:protein localization to plasma membrane"/>
    <property type="evidence" value="ECO:0007669"/>
    <property type="project" value="TreeGrafter"/>
</dbReference>
<comment type="subcellular location">
    <subcellularLocation>
        <location evidence="2">Apical cell membrane</location>
    </subcellularLocation>
    <subcellularLocation>
        <location evidence="1">Endomembrane system</location>
        <topology evidence="1">Peripheral membrane protein</topology>
    </subcellularLocation>
</comment>
<dbReference type="InterPro" id="IPR036034">
    <property type="entry name" value="PDZ_sf"/>
</dbReference>
<organism evidence="7 8">
    <name type="scientific">Macaca fascicularis</name>
    <name type="common">Crab-eating macaque</name>
    <name type="synonym">Cynomolgus monkey</name>
    <dbReference type="NCBI Taxonomy" id="9541"/>
    <lineage>
        <taxon>Eukaryota</taxon>
        <taxon>Metazoa</taxon>
        <taxon>Chordata</taxon>
        <taxon>Craniata</taxon>
        <taxon>Vertebrata</taxon>
        <taxon>Euteleostomi</taxon>
        <taxon>Mammalia</taxon>
        <taxon>Eutheria</taxon>
        <taxon>Euarchontoglires</taxon>
        <taxon>Primates</taxon>
        <taxon>Haplorrhini</taxon>
        <taxon>Catarrhini</taxon>
        <taxon>Cercopithecidae</taxon>
        <taxon>Cercopithecinae</taxon>
        <taxon>Macaca</taxon>
    </lineage>
</organism>
<sequence>DPWARAVLAAGGIQIRHSGEEIGTGVWEGFPGRVGGAVALVVTLWPLWGGPFCPTRRPPQDLPGCCTYSRYPINVPGIEGKGAVTKAAAQSRSETEGSWWLGGPLVLPPSPTPSRDDRPRRPGWLGPEVGRPGGGGGGGEGAGAGAGKGRARGRCRSPSWSPSRSPRRREPNGSRRSHRRVPSAAAAPELPRAPARGRLVGSGRHGRSGAAAAAPVPPGARRAGLRLPPARREGPPRAVHPARGTRFPAEAAALRAGDRLVEVNGVNVEGETHHQVVQRIKAVEGQTRLLVVDQETDEELRRRQLTCTEEMAQRGLPPAHDPWEPKPDWAHMGGRSSDAGKKDVSGPLRELRPRLCHLRKGPQGYGFNLHSDKSRPGQYIRSVDLGSPAARSGLRAQDRLIEVNGQNVEGLRHAEVVASIKAREDEARLLVVDPETDEHFKRLRVTPTEEHVEGPLPSPVTNGTSPVQLNGGSACSSRSDLPGSDKDTEDGSAWKRDPFQESGLHLSPTAAEAKEKARATRVNKRAPQMDWNRKREIFSNF</sequence>
<dbReference type="VEuPathDB" id="HostDB:ENSMFAG00000044443"/>
<evidence type="ECO:0000256" key="3">
    <source>
        <dbReference type="ARBA" id="ARBA00022737"/>
    </source>
</evidence>
<dbReference type="STRING" id="9541.ENSMFAP00000025953"/>
<dbReference type="GO" id="GO:0005102">
    <property type="term" value="F:signaling receptor binding"/>
    <property type="evidence" value="ECO:0007669"/>
    <property type="project" value="TreeGrafter"/>
</dbReference>
<feature type="domain" description="PDZ" evidence="6">
    <location>
        <begin position="355"/>
        <end position="435"/>
    </location>
</feature>
<feature type="domain" description="PDZ" evidence="6">
    <location>
        <begin position="248"/>
        <end position="295"/>
    </location>
</feature>
<keyword evidence="8" id="KW-1185">Reference proteome</keyword>
<dbReference type="SUPFAM" id="SSF50156">
    <property type="entry name" value="PDZ domain-like"/>
    <property type="match status" value="2"/>
</dbReference>
<feature type="compositionally biased region" description="Basic and acidic residues" evidence="5">
    <location>
        <begin position="531"/>
        <end position="541"/>
    </location>
</feature>
<dbReference type="AlphaFoldDB" id="A0A2K5VMB7"/>
<feature type="region of interest" description="Disordered" evidence="5">
    <location>
        <begin position="87"/>
        <end position="242"/>
    </location>
</feature>
<dbReference type="Bgee" id="ENSMFAG00000044443">
    <property type="expression patterns" value="Expressed in lung and 13 other cell types or tissues"/>
</dbReference>
<dbReference type="FunFam" id="2.30.42.10:FF:000068">
    <property type="entry name" value="Na(+)/H(+) exchange regulatory cofactor NHE-RF"/>
    <property type="match status" value="1"/>
</dbReference>
<reference evidence="7" key="2">
    <citation type="submission" date="2025-08" db="UniProtKB">
        <authorList>
            <consortium name="Ensembl"/>
        </authorList>
    </citation>
    <scope>IDENTIFICATION</scope>
</reference>
<evidence type="ECO:0000259" key="6">
    <source>
        <dbReference type="PROSITE" id="PS50106"/>
    </source>
</evidence>
<reference evidence="7" key="3">
    <citation type="submission" date="2025-09" db="UniProtKB">
        <authorList>
            <consortium name="Ensembl"/>
        </authorList>
    </citation>
    <scope>IDENTIFICATION</scope>
</reference>
<reference evidence="7 8" key="1">
    <citation type="submission" date="2013-03" db="EMBL/GenBank/DDBJ databases">
        <authorList>
            <person name="Warren W."/>
            <person name="Wilson R.K."/>
        </authorList>
    </citation>
    <scope>NUCLEOTIDE SEQUENCE</scope>
</reference>
<evidence type="ECO:0000313" key="7">
    <source>
        <dbReference type="Ensembl" id="ENSMFAP00000025953.2"/>
    </source>
</evidence>